<dbReference type="OrthoDB" id="674604at2759"/>
<feature type="compositionally biased region" description="Polar residues" evidence="1">
    <location>
        <begin position="778"/>
        <end position="795"/>
    </location>
</feature>
<proteinExistence type="predicted"/>
<feature type="region of interest" description="Disordered" evidence="1">
    <location>
        <begin position="769"/>
        <end position="795"/>
    </location>
</feature>
<evidence type="ECO:0000313" key="4">
    <source>
        <dbReference type="Proteomes" id="UP000297245"/>
    </source>
</evidence>
<dbReference type="EMBL" id="ML179162">
    <property type="protein sequence ID" value="THU97117.1"/>
    <property type="molecule type" value="Genomic_DNA"/>
</dbReference>
<feature type="domain" description="Heterokaryon incompatibility" evidence="2">
    <location>
        <begin position="21"/>
        <end position="112"/>
    </location>
</feature>
<dbReference type="AlphaFoldDB" id="A0A4S8M4K6"/>
<reference evidence="3 4" key="1">
    <citation type="journal article" date="2019" name="Nat. Ecol. Evol.">
        <title>Megaphylogeny resolves global patterns of mushroom evolution.</title>
        <authorList>
            <person name="Varga T."/>
            <person name="Krizsan K."/>
            <person name="Foldi C."/>
            <person name="Dima B."/>
            <person name="Sanchez-Garcia M."/>
            <person name="Sanchez-Ramirez S."/>
            <person name="Szollosi G.J."/>
            <person name="Szarkandi J.G."/>
            <person name="Papp V."/>
            <person name="Albert L."/>
            <person name="Andreopoulos W."/>
            <person name="Angelini C."/>
            <person name="Antonin V."/>
            <person name="Barry K.W."/>
            <person name="Bougher N.L."/>
            <person name="Buchanan P."/>
            <person name="Buyck B."/>
            <person name="Bense V."/>
            <person name="Catcheside P."/>
            <person name="Chovatia M."/>
            <person name="Cooper J."/>
            <person name="Damon W."/>
            <person name="Desjardin D."/>
            <person name="Finy P."/>
            <person name="Geml J."/>
            <person name="Haridas S."/>
            <person name="Hughes K."/>
            <person name="Justo A."/>
            <person name="Karasinski D."/>
            <person name="Kautmanova I."/>
            <person name="Kiss B."/>
            <person name="Kocsube S."/>
            <person name="Kotiranta H."/>
            <person name="LaButti K.M."/>
            <person name="Lechner B.E."/>
            <person name="Liimatainen K."/>
            <person name="Lipzen A."/>
            <person name="Lukacs Z."/>
            <person name="Mihaltcheva S."/>
            <person name="Morgado L.N."/>
            <person name="Niskanen T."/>
            <person name="Noordeloos M.E."/>
            <person name="Ohm R.A."/>
            <person name="Ortiz-Santana B."/>
            <person name="Ovrebo C."/>
            <person name="Racz N."/>
            <person name="Riley R."/>
            <person name="Savchenko A."/>
            <person name="Shiryaev A."/>
            <person name="Soop K."/>
            <person name="Spirin V."/>
            <person name="Szebenyi C."/>
            <person name="Tomsovsky M."/>
            <person name="Tulloss R.E."/>
            <person name="Uehling J."/>
            <person name="Grigoriev I.V."/>
            <person name="Vagvolgyi C."/>
            <person name="Papp T."/>
            <person name="Martin F.M."/>
            <person name="Miettinen O."/>
            <person name="Hibbett D.S."/>
            <person name="Nagy L.G."/>
        </authorList>
    </citation>
    <scope>NUCLEOTIDE SEQUENCE [LARGE SCALE GENOMIC DNA]</scope>
    <source>
        <strain evidence="3 4">CBS 962.96</strain>
    </source>
</reference>
<dbReference type="PANTHER" id="PTHR10622">
    <property type="entry name" value="HET DOMAIN-CONTAINING PROTEIN"/>
    <property type="match status" value="1"/>
</dbReference>
<sequence length="795" mass="89296">MRLLNTKTFQLQEFYTDVPPYAILSHTWGKREVTFQNMQNTDAVKTREDLQAGWGKVKKACEHAQKYSFEWIWIDSCCINKESSAELSEALNSMYQYYEDAEVCYVYLFDVSRKEDPRDPSSAFRVSRWFKRGWTLQELLAPSHVVFLDKDWADLGTRQSLKDAISAITLIPIEVFEGKDITEFSIAQRMSWAAFRETTRSEDQAYSLMGIFGVNMPPIYGEGGPKAFVRLQQEIIKISDDRSIFAWIAPAGQTELRGLLARSPYEFRASGDVSVSAIVPVKNSLYSFGNNGLHIHLPLVATSVSRSGSYFLAPLHCLSKQDNKYLSLCLTQIEGERYVRCRASELILTSASPEGLPLHSVVVKEVLAPRNPKHKQQISPTLNFRIIPHPSTENRFISFQSVCDSSSPDTFHEIRQTQCLKIAPPTSPKLVLLKYCFLDDSSNILETFYLAVGARMTTPFCALLKDSQTNDTEQFFLTLEAMIEKVDTGDRMHLPLINGGLASVALQRSNPGTMIVELKYLPKDLPMLPLYAPIPSPKLGFLVPMSIYNGSYTLSLRTVSPPDFSGKTYDGQTYVSMPKVDDGKSVVFRVLTYAWRYATGEAELPVHVVVGFDGSLPWIDIVSELKTGEEAWKSYQVSAQQLRNLVILNLGGQNRRTMMTAKERTNLQLGSHVLSFDSRSRAQSIDLLPSFSEMPARQPSHFGTVVTSVSRWSMRRHQNIGIYVTTETESLHHLSSRMRSRGIDVTQISVLSLLREPSHLENCEICGAPDTGNIPDRSASSETIGQLTNNGDTKS</sequence>
<evidence type="ECO:0000313" key="3">
    <source>
        <dbReference type="EMBL" id="THU97117.1"/>
    </source>
</evidence>
<dbReference type="InterPro" id="IPR010730">
    <property type="entry name" value="HET"/>
</dbReference>
<protein>
    <submittedName>
        <fullName evidence="3">HET-domain-containing protein</fullName>
    </submittedName>
</protein>
<evidence type="ECO:0000256" key="1">
    <source>
        <dbReference type="SAM" id="MobiDB-lite"/>
    </source>
</evidence>
<dbReference type="Proteomes" id="UP000297245">
    <property type="component" value="Unassembled WGS sequence"/>
</dbReference>
<accession>A0A4S8M4K6</accession>
<name>A0A4S8M4K6_DENBC</name>
<dbReference type="Pfam" id="PF06985">
    <property type="entry name" value="HET"/>
    <property type="match status" value="1"/>
</dbReference>
<evidence type="ECO:0000259" key="2">
    <source>
        <dbReference type="Pfam" id="PF06985"/>
    </source>
</evidence>
<organism evidence="3 4">
    <name type="scientific">Dendrothele bispora (strain CBS 962.96)</name>
    <dbReference type="NCBI Taxonomy" id="1314807"/>
    <lineage>
        <taxon>Eukaryota</taxon>
        <taxon>Fungi</taxon>
        <taxon>Dikarya</taxon>
        <taxon>Basidiomycota</taxon>
        <taxon>Agaricomycotina</taxon>
        <taxon>Agaricomycetes</taxon>
        <taxon>Agaricomycetidae</taxon>
        <taxon>Agaricales</taxon>
        <taxon>Agaricales incertae sedis</taxon>
        <taxon>Dendrothele</taxon>
    </lineage>
</organism>
<dbReference type="PANTHER" id="PTHR10622:SF10">
    <property type="entry name" value="HET DOMAIN-CONTAINING PROTEIN"/>
    <property type="match status" value="1"/>
</dbReference>
<gene>
    <name evidence="3" type="ORF">K435DRAFT_73167</name>
</gene>
<keyword evidence="4" id="KW-1185">Reference proteome</keyword>